<protein>
    <recommendedName>
        <fullName evidence="5">NAB domain-containing protein</fullName>
    </recommendedName>
</protein>
<dbReference type="InterPro" id="IPR051861">
    <property type="entry name" value="NET_actin-binding_domain"/>
</dbReference>
<evidence type="ECO:0000313" key="7">
    <source>
        <dbReference type="Proteomes" id="UP000290289"/>
    </source>
</evidence>
<name>A0A498ISA0_MALDO</name>
<dbReference type="STRING" id="3750.A0A498ISA0"/>
<dbReference type="GO" id="GO:0051015">
    <property type="term" value="F:actin filament binding"/>
    <property type="evidence" value="ECO:0007669"/>
    <property type="project" value="TreeGrafter"/>
</dbReference>
<dbReference type="PANTHER" id="PTHR32258:SF32">
    <property type="entry name" value="PROTEIN NETWORKED 1D"/>
    <property type="match status" value="1"/>
</dbReference>
<keyword evidence="1 3" id="KW-0175">Coiled coil</keyword>
<accession>A0A498ISA0</accession>
<gene>
    <name evidence="6" type="ORF">DVH24_027052</name>
</gene>
<feature type="region of interest" description="Disordered" evidence="4">
    <location>
        <begin position="1746"/>
        <end position="1781"/>
    </location>
</feature>
<reference evidence="6 7" key="1">
    <citation type="submission" date="2018-10" db="EMBL/GenBank/DDBJ databases">
        <title>A high-quality apple genome assembly.</title>
        <authorList>
            <person name="Hu J."/>
        </authorList>
    </citation>
    <scope>NUCLEOTIDE SEQUENCE [LARGE SCALE GENOMIC DNA]</scope>
    <source>
        <strain evidence="7">cv. HFTH1</strain>
        <tissue evidence="6">Young leaf</tissue>
    </source>
</reference>
<feature type="region of interest" description="Disordered" evidence="4">
    <location>
        <begin position="219"/>
        <end position="246"/>
    </location>
</feature>
<evidence type="ECO:0000256" key="4">
    <source>
        <dbReference type="SAM" id="MobiDB-lite"/>
    </source>
</evidence>
<feature type="compositionally biased region" description="Basic and acidic residues" evidence="4">
    <location>
        <begin position="1772"/>
        <end position="1781"/>
    </location>
</feature>
<evidence type="ECO:0000313" key="6">
    <source>
        <dbReference type="EMBL" id="RXH84153.1"/>
    </source>
</evidence>
<feature type="coiled-coil region" evidence="3">
    <location>
        <begin position="1238"/>
        <end position="1356"/>
    </location>
</feature>
<evidence type="ECO:0000259" key="5">
    <source>
        <dbReference type="PROSITE" id="PS51774"/>
    </source>
</evidence>
<evidence type="ECO:0000256" key="3">
    <source>
        <dbReference type="SAM" id="Coils"/>
    </source>
</evidence>
<feature type="coiled-coil region" evidence="3">
    <location>
        <begin position="414"/>
        <end position="518"/>
    </location>
</feature>
<evidence type="ECO:0000256" key="1">
    <source>
        <dbReference type="ARBA" id="ARBA00023054"/>
    </source>
</evidence>
<proteinExistence type="inferred from homology"/>
<dbReference type="InterPro" id="IPR011684">
    <property type="entry name" value="NAB"/>
</dbReference>
<dbReference type="PANTHER" id="PTHR32258">
    <property type="entry name" value="PROTEIN NETWORKED 4A"/>
    <property type="match status" value="1"/>
</dbReference>
<organism evidence="6 7">
    <name type="scientific">Malus domestica</name>
    <name type="common">Apple</name>
    <name type="synonym">Pyrus malus</name>
    <dbReference type="NCBI Taxonomy" id="3750"/>
    <lineage>
        <taxon>Eukaryota</taxon>
        <taxon>Viridiplantae</taxon>
        <taxon>Streptophyta</taxon>
        <taxon>Embryophyta</taxon>
        <taxon>Tracheophyta</taxon>
        <taxon>Spermatophyta</taxon>
        <taxon>Magnoliopsida</taxon>
        <taxon>eudicotyledons</taxon>
        <taxon>Gunneridae</taxon>
        <taxon>Pentapetalae</taxon>
        <taxon>rosids</taxon>
        <taxon>fabids</taxon>
        <taxon>Rosales</taxon>
        <taxon>Rosaceae</taxon>
        <taxon>Amygdaloideae</taxon>
        <taxon>Maleae</taxon>
        <taxon>Malus</taxon>
    </lineage>
</organism>
<keyword evidence="7" id="KW-1185">Reference proteome</keyword>
<dbReference type="Gene3D" id="1.20.5.170">
    <property type="match status" value="1"/>
</dbReference>
<feature type="coiled-coil region" evidence="3">
    <location>
        <begin position="246"/>
        <end position="378"/>
    </location>
</feature>
<dbReference type="Pfam" id="PF07765">
    <property type="entry name" value="KIP1"/>
    <property type="match status" value="1"/>
</dbReference>
<feature type="coiled-coil region" evidence="3">
    <location>
        <begin position="568"/>
        <end position="780"/>
    </location>
</feature>
<feature type="domain" description="NAB" evidence="5">
    <location>
        <begin position="31"/>
        <end position="111"/>
    </location>
</feature>
<feature type="coiled-coil region" evidence="3">
    <location>
        <begin position="1035"/>
        <end position="1125"/>
    </location>
</feature>
<comment type="caution">
    <text evidence="6">The sequence shown here is derived from an EMBL/GenBank/DDBJ whole genome shotgun (WGS) entry which is preliminary data.</text>
</comment>
<feature type="coiled-coil region" evidence="3">
    <location>
        <begin position="830"/>
        <end position="857"/>
    </location>
</feature>
<evidence type="ECO:0000256" key="2">
    <source>
        <dbReference type="ARBA" id="ARBA00038006"/>
    </source>
</evidence>
<dbReference type="Proteomes" id="UP000290289">
    <property type="component" value="Chromosome 11"/>
</dbReference>
<feature type="compositionally biased region" description="Basic and acidic residues" evidence="4">
    <location>
        <begin position="233"/>
        <end position="246"/>
    </location>
</feature>
<dbReference type="EMBL" id="RDQH01000337">
    <property type="protein sequence ID" value="RXH84153.1"/>
    <property type="molecule type" value="Genomic_DNA"/>
</dbReference>
<dbReference type="SUPFAM" id="SSF57997">
    <property type="entry name" value="Tropomyosin"/>
    <property type="match status" value="1"/>
</dbReference>
<dbReference type="GO" id="GO:0005886">
    <property type="term" value="C:plasma membrane"/>
    <property type="evidence" value="ECO:0007669"/>
    <property type="project" value="TreeGrafter"/>
</dbReference>
<dbReference type="PROSITE" id="PS51774">
    <property type="entry name" value="NAB"/>
    <property type="match status" value="1"/>
</dbReference>
<sequence>MIPDLSFTDQVVLLLARVMTTASQADSRRKYSWWWDSHISPKNSKWLQENLTDMDVKVKHMIKLIELDADSFARRAEMYYKQRPELMKLVEEFYRAYRALAERYDHATGALRQAHRTMAEAFPNQVPFAMGDDSPAGSCASEADPHTPEMPPPMRAFLDLEELQKDALGISSSHFLGVKRNGAYTDESDSATSRKGLKQLNDLFGSGEGRAKKGLNFHDAEEKDRSMQNNGTHDIKARSLSESDRLGKAETEISNLKVALAKLEAEKEAGLLQYQQCLERLNNLESEASRAHGDSRGLNERARKAEAEVQALKEALVKLESERDASLLQYQQCLEKITDLENSISRAQKDAGELNDRASKAETEAGALKQDLARVVAEKEAALAQYQQCLEMIPNLEEKILHIEEDTRRICERAVKAEGEVETLKQAIAKLNEEKEAAALQYQQCLETISTLEHKIASAQEEAQRLHSEIADGNAKLKGSEETCILLAQSNQTLQSELESLVQKMESQGEELTEKQKELGRLWTCIQEERLRFMEAETAFQTLQHLHSQSQEELRSMYSELQNGALIMKDMETRNLVLEDEVQKAKEENKSLSGLNLSSSMSIKNLQDEILILRETIRKLEEEVGLRVDQRNALQQEIYCLKEELNDLNKKHQAMLEQVESVGLGPECLVSSVKELQDEKSQLEQMCEAERSVKAALLEKLEIMQKLVEKNVLLENSLSDLNVELEGVRGKVRELEESCQSHLEEKGTIAAENAALLSQLQIMTENLKKSSENNNLLENSLCDANAELEGLRVKSKSLEECCLLLINEKSGLIMERENVVSELDTTRQRLEGLGKGYAEIEEKLSSLEKEREFARRKVEELHVFLDSEKQKHASFVQVSETQMAVMGLQISHLQAEGMCRKKEYEVEQDKAVNAQIEIFILQKCIEDLEENILSLMVERQKLLEASKMSEKRISDLEHGNLEQQMEIKSFLLQTKVLRMGLYQVLKTVDVDANLDCAGEVEKDETLFNHILVKLQETQNSLSETCDQNQQLVIEKSVLIEMIDQLKLEAANLMRERNTLDREFKNQSEKLVVLQSGAQRLEEKNEELKLKVVEGDRREEVLRTEIDDLHEQFLDLQSAHNNLLEENGKMLVEKGALARMVSNLWEENRGLEEEKSVMFGETIYHNNFSLVLKDFISRKLLELEELTDYLDKLHLGKNDLEDKVRILEGKLEVTWMDNIQLKESLNKSENELELVKYVNDQLNGEIENAKDAVSHKENELLEVHQAVNALQNEKQELHALVEDLSGNYDEAKVVLEHQEKQIFKLSADNEHQTKDTCSLREVNQELESELLKMHGEAEKTKTKEESLINELQKERQEIEMWLFQAVTFFGELQTSTIRETLFEGKIRELIEACQILEDRSNSNGIENKIMKERVRALEDENGGLQAQLAAYIPAVMSLKECITSLEKHMLADTGSHKLDTAESEASFMSVYMFPLAIKSFNYHEPLFVFQWCDFGYHLKLTYSYSYIQDALLHAERSQTDGDQIATVSDGVLDLQNLQRRIEAIERAVVEKEYHVSTNRVRKKCEISGSGNEVLTKDIVLDHRSECSSYEVSRRETTEPDAQMLELWETSDQDDSIDLMVGKSQKGAAVPTDHSQMEAVKEHKKKHPSSESLVEKELGIDKLELSRRFTQPRQEGNKRRILERLDSDVQKLTNLQITVEDLKTKVEITEQSKNGKDMELDSVKGQLEEAEEAITKLFDANQKLMKSVEDAPPSSDGASGEVPDESGSVRRRRLSEQAKRGSEKIGRLQLQVQKLQFLLLKIDGKTDSKGSARIIERKKSVLLRDYLYGVRKPVNQGKRKKAPFCACMQPPTKGD</sequence>
<feature type="coiled-coil region" evidence="3">
    <location>
        <begin position="1690"/>
        <end position="1745"/>
    </location>
</feature>
<comment type="similarity">
    <text evidence="2">Belongs to the NET family.</text>
</comment>